<evidence type="ECO:0000259" key="1">
    <source>
        <dbReference type="Pfam" id="PF01370"/>
    </source>
</evidence>
<keyword evidence="3" id="KW-1185">Reference proteome</keyword>
<dbReference type="Gene3D" id="3.40.50.720">
    <property type="entry name" value="NAD(P)-binding Rossmann-like Domain"/>
    <property type="match status" value="1"/>
</dbReference>
<dbReference type="PANTHER" id="PTHR12126">
    <property type="entry name" value="NADH-UBIQUINONE OXIDOREDUCTASE 39 KDA SUBUNIT-RELATED"/>
    <property type="match status" value="1"/>
</dbReference>
<dbReference type="AlphaFoldDB" id="A0A845MKW0"/>
<dbReference type="InterPro" id="IPR001509">
    <property type="entry name" value="Epimerase_deHydtase"/>
</dbReference>
<dbReference type="OrthoDB" id="9776313at2"/>
<dbReference type="GO" id="GO:0044877">
    <property type="term" value="F:protein-containing complex binding"/>
    <property type="evidence" value="ECO:0007669"/>
    <property type="project" value="TreeGrafter"/>
</dbReference>
<dbReference type="CDD" id="cd05271">
    <property type="entry name" value="NDUFA9_like_SDR_a"/>
    <property type="match status" value="1"/>
</dbReference>
<dbReference type="EMBL" id="WTVA01000015">
    <property type="protein sequence ID" value="MZR23807.1"/>
    <property type="molecule type" value="Genomic_DNA"/>
</dbReference>
<sequence length="317" mass="33929">MSGQLITIFGGSGFIGRHLVGRLAAKGNQIRIAARDPEVASQLMTQGNVGQVVGFKTNVRDPRSVARAVAGADIVINLVGVLYEKGAQNFGRLHVDAAERIAAAAKTAGAQQLVHMSALGATKDHEAAYARSKAVGEELAAKEFPGATILRPSVVFGRDDDFFNRFACILSIAPVFPLSDGGKAKMQPIFVEDLADAIVRIIETPSEQGKTWELAGPDVYSFRELMEKVLEFTGRKCLLVPVSSSLMSVMATLMALAPGRPQLTPDQVKLLKYDNVASGTYPNLKDLGIHPTAIDAVVPDYLRRFRRGGGLTPMTAV</sequence>
<evidence type="ECO:0000313" key="3">
    <source>
        <dbReference type="Proteomes" id="UP000445696"/>
    </source>
</evidence>
<protein>
    <submittedName>
        <fullName evidence="2">NAD(P)H-binding protein</fullName>
    </submittedName>
</protein>
<dbReference type="SUPFAM" id="SSF51735">
    <property type="entry name" value="NAD(P)-binding Rossmann-fold domains"/>
    <property type="match status" value="1"/>
</dbReference>
<dbReference type="FunFam" id="3.40.50.720:FF:000702">
    <property type="entry name" value="NADH dehydrogenase (Ubiquinone)"/>
    <property type="match status" value="1"/>
</dbReference>
<proteinExistence type="predicted"/>
<organism evidence="2 3">
    <name type="scientific">Sneathiella chungangensis</name>
    <dbReference type="NCBI Taxonomy" id="1418234"/>
    <lineage>
        <taxon>Bacteria</taxon>
        <taxon>Pseudomonadati</taxon>
        <taxon>Pseudomonadota</taxon>
        <taxon>Alphaproteobacteria</taxon>
        <taxon>Sneathiellales</taxon>
        <taxon>Sneathiellaceae</taxon>
        <taxon>Sneathiella</taxon>
    </lineage>
</organism>
<gene>
    <name evidence="2" type="ORF">GQF03_15830</name>
</gene>
<reference evidence="2 3" key="1">
    <citation type="journal article" date="2014" name="Int. J. Syst. Evol. Microbiol.">
        <title>Sneathiella chungangensis sp. nov., isolated from a marine sand, and emended description of the genus Sneathiella.</title>
        <authorList>
            <person name="Siamphan C."/>
            <person name="Kim H."/>
            <person name="Lee J.S."/>
            <person name="Kim W."/>
        </authorList>
    </citation>
    <scope>NUCLEOTIDE SEQUENCE [LARGE SCALE GENOMIC DNA]</scope>
    <source>
        <strain evidence="2 3">KCTC 32476</strain>
    </source>
</reference>
<dbReference type="PANTHER" id="PTHR12126:SF11">
    <property type="entry name" value="NADH DEHYDROGENASE [UBIQUINONE] 1 ALPHA SUBCOMPLEX SUBUNIT 9, MITOCHONDRIAL"/>
    <property type="match status" value="1"/>
</dbReference>
<dbReference type="InterPro" id="IPR051207">
    <property type="entry name" value="ComplexI_NDUFA9_subunit"/>
</dbReference>
<comment type="caution">
    <text evidence="2">The sequence shown here is derived from an EMBL/GenBank/DDBJ whole genome shotgun (WGS) entry which is preliminary data.</text>
</comment>
<feature type="domain" description="NAD-dependent epimerase/dehydratase" evidence="1">
    <location>
        <begin position="6"/>
        <end position="212"/>
    </location>
</feature>
<dbReference type="InterPro" id="IPR036291">
    <property type="entry name" value="NAD(P)-bd_dom_sf"/>
</dbReference>
<dbReference type="Pfam" id="PF01370">
    <property type="entry name" value="Epimerase"/>
    <property type="match status" value="1"/>
</dbReference>
<accession>A0A845MKW0</accession>
<dbReference type="Proteomes" id="UP000445696">
    <property type="component" value="Unassembled WGS sequence"/>
</dbReference>
<name>A0A845MKW0_9PROT</name>
<dbReference type="RefSeq" id="WP_161340237.1">
    <property type="nucleotide sequence ID" value="NZ_JBHSDG010000003.1"/>
</dbReference>
<evidence type="ECO:0000313" key="2">
    <source>
        <dbReference type="EMBL" id="MZR23807.1"/>
    </source>
</evidence>